<dbReference type="EMBL" id="JAPDRQ010000222">
    <property type="protein sequence ID" value="KAJ9652016.1"/>
    <property type="molecule type" value="Genomic_DNA"/>
</dbReference>
<dbReference type="Proteomes" id="UP001172386">
    <property type="component" value="Unassembled WGS sequence"/>
</dbReference>
<protein>
    <submittedName>
        <fullName evidence="1">Uncharacterized protein</fullName>
    </submittedName>
</protein>
<accession>A0ACC2ZWM7</accession>
<gene>
    <name evidence="1" type="ORF">H2198_008717</name>
</gene>
<sequence length="294" mass="32231">MTATGDPYYNRKRVPDDFVEHVGFTGLTPTEEIQNRERKFSSDKGDLRKFWNPKTEGKLDPYYQRKPVPSNLIKDVGYTGLTKEEEYLNRERKYSVNGADVRRFSNSTKSGLYPTDDPYYGRKSVDKSQIIGIGESGMSRAEEFETRENKASLVNFSEDPFQQLSGRGHRASVSGPTVSAAAGEARRRSSAVAPDQALAARQATLHHSGYDGGNTLGPIESRREEEDAITPSTSATGAVNHGPTTTTSHVGGIGNNITSMPVAVKDNTGHEIGPTGHTTFYDAATRELASHERE</sequence>
<evidence type="ECO:0000313" key="1">
    <source>
        <dbReference type="EMBL" id="KAJ9652016.1"/>
    </source>
</evidence>
<evidence type="ECO:0000313" key="2">
    <source>
        <dbReference type="Proteomes" id="UP001172386"/>
    </source>
</evidence>
<keyword evidence="2" id="KW-1185">Reference proteome</keyword>
<organism evidence="1 2">
    <name type="scientific">Neophaeococcomyces mojaviensis</name>
    <dbReference type="NCBI Taxonomy" id="3383035"/>
    <lineage>
        <taxon>Eukaryota</taxon>
        <taxon>Fungi</taxon>
        <taxon>Dikarya</taxon>
        <taxon>Ascomycota</taxon>
        <taxon>Pezizomycotina</taxon>
        <taxon>Eurotiomycetes</taxon>
        <taxon>Chaetothyriomycetidae</taxon>
        <taxon>Chaetothyriales</taxon>
        <taxon>Chaetothyriales incertae sedis</taxon>
        <taxon>Neophaeococcomyces</taxon>
    </lineage>
</organism>
<name>A0ACC2ZWM7_9EURO</name>
<comment type="caution">
    <text evidence="1">The sequence shown here is derived from an EMBL/GenBank/DDBJ whole genome shotgun (WGS) entry which is preliminary data.</text>
</comment>
<proteinExistence type="predicted"/>
<reference evidence="1" key="1">
    <citation type="submission" date="2022-10" db="EMBL/GenBank/DDBJ databases">
        <title>Culturing micro-colonial fungi from biological soil crusts in the Mojave desert and describing Neophaeococcomyces mojavensis, and introducing the new genera and species Taxawa tesnikishii.</title>
        <authorList>
            <person name="Kurbessoian T."/>
            <person name="Stajich J.E."/>
        </authorList>
    </citation>
    <scope>NUCLEOTIDE SEQUENCE</scope>
    <source>
        <strain evidence="1">JES_112</strain>
    </source>
</reference>